<organism evidence="1 2">
    <name type="scientific">Roridomyces roridus</name>
    <dbReference type="NCBI Taxonomy" id="1738132"/>
    <lineage>
        <taxon>Eukaryota</taxon>
        <taxon>Fungi</taxon>
        <taxon>Dikarya</taxon>
        <taxon>Basidiomycota</taxon>
        <taxon>Agaricomycotina</taxon>
        <taxon>Agaricomycetes</taxon>
        <taxon>Agaricomycetidae</taxon>
        <taxon>Agaricales</taxon>
        <taxon>Marasmiineae</taxon>
        <taxon>Mycenaceae</taxon>
        <taxon>Roridomyces</taxon>
    </lineage>
</organism>
<evidence type="ECO:0000313" key="2">
    <source>
        <dbReference type="Proteomes" id="UP001221142"/>
    </source>
</evidence>
<comment type="caution">
    <text evidence="1">The sequence shown here is derived from an EMBL/GenBank/DDBJ whole genome shotgun (WGS) entry which is preliminary data.</text>
</comment>
<gene>
    <name evidence="1" type="ORF">FB45DRAFT_704448</name>
</gene>
<accession>A0AAD7BJS8</accession>
<evidence type="ECO:0000313" key="1">
    <source>
        <dbReference type="EMBL" id="KAJ7623169.1"/>
    </source>
</evidence>
<sequence>PDGYDLIFGPISAANEAPGYMGFEFLDEYNPCACATFCNERAPDAEGGACKFFNIWRAEVNGTAKTYTCSMYTLPTNASTATNKGQGNLTVSLSRGYARKTYITDGEFEQYTCPTGQDPSFCFADQAPGWNGTSPVGGFKDATIFHFEEYAHEGSGVGLLGCAFGTDAMPGTLRPTLLGLQRGRNYSVQFFHSSTYSGEDLEGPSFVEVLWNGAVAGSVRVGYSPWTYFSFTVKAFGQGKDVLAFKGGMAPAYDFIDDVYVF</sequence>
<dbReference type="Proteomes" id="UP001221142">
    <property type="component" value="Unassembled WGS sequence"/>
</dbReference>
<proteinExistence type="predicted"/>
<keyword evidence="2" id="KW-1185">Reference proteome</keyword>
<reference evidence="1" key="1">
    <citation type="submission" date="2023-03" db="EMBL/GenBank/DDBJ databases">
        <title>Massive genome expansion in bonnet fungi (Mycena s.s.) driven by repeated elements and novel gene families across ecological guilds.</title>
        <authorList>
            <consortium name="Lawrence Berkeley National Laboratory"/>
            <person name="Harder C.B."/>
            <person name="Miyauchi S."/>
            <person name="Viragh M."/>
            <person name="Kuo A."/>
            <person name="Thoen E."/>
            <person name="Andreopoulos B."/>
            <person name="Lu D."/>
            <person name="Skrede I."/>
            <person name="Drula E."/>
            <person name="Henrissat B."/>
            <person name="Morin E."/>
            <person name="Kohler A."/>
            <person name="Barry K."/>
            <person name="LaButti K."/>
            <person name="Morin E."/>
            <person name="Salamov A."/>
            <person name="Lipzen A."/>
            <person name="Mereny Z."/>
            <person name="Hegedus B."/>
            <person name="Baldrian P."/>
            <person name="Stursova M."/>
            <person name="Weitz H."/>
            <person name="Taylor A."/>
            <person name="Grigoriev I.V."/>
            <person name="Nagy L.G."/>
            <person name="Martin F."/>
            <person name="Kauserud H."/>
        </authorList>
    </citation>
    <scope>NUCLEOTIDE SEQUENCE</scope>
    <source>
        <strain evidence="1">9284</strain>
    </source>
</reference>
<dbReference type="AlphaFoldDB" id="A0AAD7BJS8"/>
<dbReference type="EMBL" id="JARKIF010000014">
    <property type="protein sequence ID" value="KAJ7623169.1"/>
    <property type="molecule type" value="Genomic_DNA"/>
</dbReference>
<feature type="non-terminal residue" evidence="1">
    <location>
        <position position="262"/>
    </location>
</feature>
<protein>
    <submittedName>
        <fullName evidence="1">Uncharacterized protein</fullName>
    </submittedName>
</protein>
<name>A0AAD7BJS8_9AGAR</name>
<feature type="non-terminal residue" evidence="1">
    <location>
        <position position="1"/>
    </location>
</feature>